<keyword evidence="1" id="KW-1133">Transmembrane helix</keyword>
<dbReference type="Pfam" id="PF11804">
    <property type="entry name" value="DUF3325"/>
    <property type="match status" value="1"/>
</dbReference>
<dbReference type="EMBL" id="BJZT01000036">
    <property type="protein sequence ID" value="GEP00846.1"/>
    <property type="molecule type" value="Genomic_DNA"/>
</dbReference>
<proteinExistence type="predicted"/>
<comment type="caution">
    <text evidence="3">The sequence shown here is derived from an EMBL/GenBank/DDBJ whole genome shotgun (WGS) entry which is preliminary data.</text>
</comment>
<dbReference type="RefSeq" id="WP_147080535.1">
    <property type="nucleotide sequence ID" value="NZ_BJZT01000036.1"/>
</dbReference>
<dbReference type="InterPro" id="IPR021762">
    <property type="entry name" value="DUF3325"/>
</dbReference>
<dbReference type="Proteomes" id="UP000321258">
    <property type="component" value="Unassembled WGS sequence"/>
</dbReference>
<keyword evidence="2" id="KW-0732">Signal</keyword>
<organism evidence="3 4">
    <name type="scientific">Methylobacterium haplocladii</name>
    <dbReference type="NCBI Taxonomy" id="1176176"/>
    <lineage>
        <taxon>Bacteria</taxon>
        <taxon>Pseudomonadati</taxon>
        <taxon>Pseudomonadota</taxon>
        <taxon>Alphaproteobacteria</taxon>
        <taxon>Hyphomicrobiales</taxon>
        <taxon>Methylobacteriaceae</taxon>
        <taxon>Methylobacterium</taxon>
    </lineage>
</organism>
<keyword evidence="1" id="KW-0812">Transmembrane</keyword>
<keyword evidence="4" id="KW-1185">Reference proteome</keyword>
<evidence type="ECO:0000313" key="3">
    <source>
        <dbReference type="EMBL" id="GEP00846.1"/>
    </source>
</evidence>
<feature type="chain" id="PRO_5022067148" description="Iron transporter" evidence="2">
    <location>
        <begin position="19"/>
        <end position="112"/>
    </location>
</feature>
<reference evidence="3 4" key="1">
    <citation type="submission" date="2019-07" db="EMBL/GenBank/DDBJ databases">
        <title>Whole genome shotgun sequence of Methylobacterium haplocladii NBRC 107714.</title>
        <authorList>
            <person name="Hosoyama A."/>
            <person name="Uohara A."/>
            <person name="Ohji S."/>
            <person name="Ichikawa N."/>
        </authorList>
    </citation>
    <scope>NUCLEOTIDE SEQUENCE [LARGE SCALE GENOMIC DNA]</scope>
    <source>
        <strain evidence="3 4">NBRC 107714</strain>
    </source>
</reference>
<feature type="signal peptide" evidence="2">
    <location>
        <begin position="1"/>
        <end position="18"/>
    </location>
</feature>
<accession>A0A512IT49</accession>
<evidence type="ECO:0000256" key="1">
    <source>
        <dbReference type="SAM" id="Phobius"/>
    </source>
</evidence>
<keyword evidence="1" id="KW-0472">Membrane</keyword>
<gene>
    <name evidence="3" type="ORF">MHA02_32330</name>
</gene>
<evidence type="ECO:0000256" key="2">
    <source>
        <dbReference type="SAM" id="SignalP"/>
    </source>
</evidence>
<dbReference type="OrthoDB" id="6009065at2"/>
<evidence type="ECO:0000313" key="4">
    <source>
        <dbReference type="Proteomes" id="UP000321258"/>
    </source>
</evidence>
<evidence type="ECO:0008006" key="5">
    <source>
        <dbReference type="Google" id="ProtNLM"/>
    </source>
</evidence>
<sequence>MTPLVLLANLALSFAAFAALCLSMNRHHAAAFLAKPSRRTARGLRAAGWAGIVLCFAVSVLAEGWNFGPVQWLGSLSGGALLVVALASYRPTWIRPAALLALPLALVAAFII</sequence>
<name>A0A512IT49_9HYPH</name>
<protein>
    <recommendedName>
        <fullName evidence="5">Iron transporter</fullName>
    </recommendedName>
</protein>
<feature type="transmembrane region" description="Helical" evidence="1">
    <location>
        <begin position="44"/>
        <end position="62"/>
    </location>
</feature>
<dbReference type="AlphaFoldDB" id="A0A512IT49"/>
<feature type="transmembrane region" description="Helical" evidence="1">
    <location>
        <begin position="93"/>
        <end position="111"/>
    </location>
</feature>